<accession>A0A418Q919</accession>
<feature type="compositionally biased region" description="Low complexity" evidence="3">
    <location>
        <begin position="261"/>
        <end position="270"/>
    </location>
</feature>
<dbReference type="GO" id="GO:0004252">
    <property type="term" value="F:serine-type endopeptidase activity"/>
    <property type="evidence" value="ECO:0007669"/>
    <property type="project" value="InterPro"/>
</dbReference>
<sequence>MTNSSKELHASSVVSSSPATTTTRGIAGIAAMAALAAMSVCIAPQATALAHGTTVDPNDSLAKAVVQFGGCTGTAVSEHWVLTARHCVAEGSASIGINVGTNVEQRRSVHGDLVRYAPSGDIALIRISEGIGLTQYPGLAPDTPQPGMLGTVYGWGHDTGDTLTSAQSKVMGIYTAAQFNDATMFVAGHQDGALPRFGDSGGPWTKDGAVAGVTSSKTASETDIRSNYSAVSPVKSWIEQQFQETGDNSTESPTGEGSVGGSAESSAGSSSVQSGIGGWFTAVLEFFRSLLPRG</sequence>
<dbReference type="SMART" id="SM00020">
    <property type="entry name" value="Tryp_SPc"/>
    <property type="match status" value="1"/>
</dbReference>
<dbReference type="AlphaFoldDB" id="A0A418Q919"/>
<dbReference type="InterPro" id="IPR050430">
    <property type="entry name" value="Peptidase_S1"/>
</dbReference>
<evidence type="ECO:0000256" key="2">
    <source>
        <dbReference type="ARBA" id="ARBA00023157"/>
    </source>
</evidence>
<dbReference type="PROSITE" id="PS50240">
    <property type="entry name" value="TRYPSIN_DOM"/>
    <property type="match status" value="1"/>
</dbReference>
<feature type="compositionally biased region" description="Polar residues" evidence="3">
    <location>
        <begin position="242"/>
        <end position="253"/>
    </location>
</feature>
<dbReference type="PANTHER" id="PTHR24276:SF98">
    <property type="entry name" value="FI18310P1-RELATED"/>
    <property type="match status" value="1"/>
</dbReference>
<dbReference type="Proteomes" id="UP000285278">
    <property type="component" value="Unassembled WGS sequence"/>
</dbReference>
<proteinExistence type="inferred from homology"/>
<dbReference type="EMBL" id="QXJK01000002">
    <property type="protein sequence ID" value="RIX36225.1"/>
    <property type="molecule type" value="Genomic_DNA"/>
</dbReference>
<keyword evidence="2" id="KW-1015">Disulfide bond</keyword>
<evidence type="ECO:0000256" key="3">
    <source>
        <dbReference type="SAM" id="MobiDB-lite"/>
    </source>
</evidence>
<dbReference type="InterPro" id="IPR043504">
    <property type="entry name" value="Peptidase_S1_PA_chymotrypsin"/>
</dbReference>
<feature type="region of interest" description="Disordered" evidence="3">
    <location>
        <begin position="242"/>
        <end position="270"/>
    </location>
</feature>
<comment type="similarity">
    <text evidence="1">Belongs to the peptidase S1 family.</text>
</comment>
<dbReference type="Gene3D" id="2.40.10.10">
    <property type="entry name" value="Trypsin-like serine proteases"/>
    <property type="match status" value="1"/>
</dbReference>
<dbReference type="PRINTS" id="PR00722">
    <property type="entry name" value="CHYMOTRYPSIN"/>
</dbReference>
<dbReference type="GO" id="GO:0006508">
    <property type="term" value="P:proteolysis"/>
    <property type="evidence" value="ECO:0007669"/>
    <property type="project" value="InterPro"/>
</dbReference>
<feature type="region of interest" description="Disordered" evidence="3">
    <location>
        <begin position="1"/>
        <end position="20"/>
    </location>
</feature>
<dbReference type="InterPro" id="IPR001254">
    <property type="entry name" value="Trypsin_dom"/>
</dbReference>
<evidence type="ECO:0000256" key="1">
    <source>
        <dbReference type="ARBA" id="ARBA00007664"/>
    </source>
</evidence>
<dbReference type="InterPro" id="IPR001314">
    <property type="entry name" value="Peptidase_S1A"/>
</dbReference>
<dbReference type="InterPro" id="IPR009003">
    <property type="entry name" value="Peptidase_S1_PA"/>
</dbReference>
<feature type="domain" description="Peptidase S1" evidence="4">
    <location>
        <begin position="49"/>
        <end position="243"/>
    </location>
</feature>
<protein>
    <submittedName>
        <fullName evidence="5">S1 family peptidase</fullName>
    </submittedName>
</protein>
<reference evidence="5 6" key="1">
    <citation type="submission" date="2018-09" db="EMBL/GenBank/DDBJ databases">
        <title>Optimization and identification of Corynebacterium falsenii FN1-14 from fish paste.</title>
        <authorList>
            <person name="Daroonpunt R."/>
            <person name="Tanasupawat S."/>
        </authorList>
    </citation>
    <scope>NUCLEOTIDE SEQUENCE [LARGE SCALE GENOMIC DNA]</scope>
    <source>
        <strain evidence="5 6">FN1-14</strain>
    </source>
</reference>
<organism evidence="5 6">
    <name type="scientific">Corynebacterium falsenii</name>
    <dbReference type="NCBI Taxonomy" id="108486"/>
    <lineage>
        <taxon>Bacteria</taxon>
        <taxon>Bacillati</taxon>
        <taxon>Actinomycetota</taxon>
        <taxon>Actinomycetes</taxon>
        <taxon>Mycobacteriales</taxon>
        <taxon>Corynebacteriaceae</taxon>
        <taxon>Corynebacterium</taxon>
    </lineage>
</organism>
<gene>
    <name evidence="5" type="ORF">D3M95_02820</name>
</gene>
<dbReference type="SUPFAM" id="SSF50494">
    <property type="entry name" value="Trypsin-like serine proteases"/>
    <property type="match status" value="1"/>
</dbReference>
<evidence type="ECO:0000313" key="6">
    <source>
        <dbReference type="Proteomes" id="UP000285278"/>
    </source>
</evidence>
<evidence type="ECO:0000313" key="5">
    <source>
        <dbReference type="EMBL" id="RIX36225.1"/>
    </source>
</evidence>
<dbReference type="PANTHER" id="PTHR24276">
    <property type="entry name" value="POLYSERASE-RELATED"/>
    <property type="match status" value="1"/>
</dbReference>
<evidence type="ECO:0000259" key="4">
    <source>
        <dbReference type="PROSITE" id="PS50240"/>
    </source>
</evidence>
<name>A0A418Q919_9CORY</name>
<dbReference type="Pfam" id="PF00089">
    <property type="entry name" value="Trypsin"/>
    <property type="match status" value="1"/>
</dbReference>
<keyword evidence="6" id="KW-1185">Reference proteome</keyword>
<feature type="compositionally biased region" description="Low complexity" evidence="3">
    <location>
        <begin position="10"/>
        <end position="20"/>
    </location>
</feature>
<comment type="caution">
    <text evidence="5">The sequence shown here is derived from an EMBL/GenBank/DDBJ whole genome shotgun (WGS) entry which is preliminary data.</text>
</comment>
<dbReference type="OrthoDB" id="9815928at2"/>